<dbReference type="InterPro" id="IPR036397">
    <property type="entry name" value="RNaseH_sf"/>
</dbReference>
<dbReference type="GO" id="GO:0003676">
    <property type="term" value="F:nucleic acid binding"/>
    <property type="evidence" value="ECO:0007669"/>
    <property type="project" value="InterPro"/>
</dbReference>
<gene>
    <name evidence="1" type="ORF">SCUD_LOCUS19519</name>
</gene>
<dbReference type="Gene3D" id="3.30.420.10">
    <property type="entry name" value="Ribonuclease H-like superfamily/Ribonuclease H"/>
    <property type="match status" value="1"/>
</dbReference>
<dbReference type="AlphaFoldDB" id="A0A183KWS5"/>
<sequence length="162" mass="18230">MRLARAFVERWVANFDCPPTITTNREHQFECELLEITRFRTTAYHPQADGLVERFHQQLKASLPAANVSQWTDTFPPVLPGIRTAVKADIGYTAAQLVYGTTLRLPGEFVDPSSSSVNMDLASYTSRHTNAVCSVKPVSIQPQSTDVFVQPDLRYCTHVFVR</sequence>
<dbReference type="Proteomes" id="UP000279833">
    <property type="component" value="Unassembled WGS sequence"/>
</dbReference>
<dbReference type="EMBL" id="UZAK01042670">
    <property type="protein sequence ID" value="VDP69383.1"/>
    <property type="molecule type" value="Genomic_DNA"/>
</dbReference>
<reference evidence="1 2" key="2">
    <citation type="submission" date="2018-11" db="EMBL/GenBank/DDBJ databases">
        <authorList>
            <consortium name="Pathogen Informatics"/>
        </authorList>
    </citation>
    <scope>NUCLEOTIDE SEQUENCE [LARGE SCALE GENOMIC DNA]</scope>
    <source>
        <strain evidence="1">Dakar</strain>
        <strain evidence="2">Dakar, Senegal</strain>
    </source>
</reference>
<dbReference type="STRING" id="6186.A0A183KWS5"/>
<accession>A0A183KWS5</accession>
<dbReference type="InterPro" id="IPR012337">
    <property type="entry name" value="RNaseH-like_sf"/>
</dbReference>
<dbReference type="PANTHER" id="PTHR38681:SF1">
    <property type="entry name" value="RETROVIRUS-RELATED POL POLYPROTEIN FROM TRANSPOSON 412-LIKE PROTEIN"/>
    <property type="match status" value="1"/>
</dbReference>
<dbReference type="WBParaSite" id="SCUD_0001952201-mRNA-1">
    <property type="protein sequence ID" value="SCUD_0001952201-mRNA-1"/>
    <property type="gene ID" value="SCUD_0001952201"/>
</dbReference>
<evidence type="ECO:0000313" key="2">
    <source>
        <dbReference type="Proteomes" id="UP000279833"/>
    </source>
</evidence>
<dbReference type="PANTHER" id="PTHR38681">
    <property type="entry name" value="RETROVIRUS-RELATED POL POLYPROTEIN FROM TRANSPOSON 412-LIKE PROTEIN-RELATED"/>
    <property type="match status" value="1"/>
</dbReference>
<dbReference type="SUPFAM" id="SSF53098">
    <property type="entry name" value="Ribonuclease H-like"/>
    <property type="match status" value="1"/>
</dbReference>
<keyword evidence="2" id="KW-1185">Reference proteome</keyword>
<evidence type="ECO:0000313" key="1">
    <source>
        <dbReference type="EMBL" id="VDP69383.1"/>
    </source>
</evidence>
<organism evidence="3">
    <name type="scientific">Schistosoma curassoni</name>
    <dbReference type="NCBI Taxonomy" id="6186"/>
    <lineage>
        <taxon>Eukaryota</taxon>
        <taxon>Metazoa</taxon>
        <taxon>Spiralia</taxon>
        <taxon>Lophotrochozoa</taxon>
        <taxon>Platyhelminthes</taxon>
        <taxon>Trematoda</taxon>
        <taxon>Digenea</taxon>
        <taxon>Strigeidida</taxon>
        <taxon>Schistosomatoidea</taxon>
        <taxon>Schistosomatidae</taxon>
        <taxon>Schistosoma</taxon>
    </lineage>
</organism>
<protein>
    <submittedName>
        <fullName evidence="3">Integrase catalytic domain-containing protein</fullName>
    </submittedName>
</protein>
<name>A0A183KWS5_9TREM</name>
<evidence type="ECO:0000313" key="3">
    <source>
        <dbReference type="WBParaSite" id="SCUD_0001952201-mRNA-1"/>
    </source>
</evidence>
<proteinExistence type="predicted"/>
<reference evidence="3" key="1">
    <citation type="submission" date="2016-06" db="UniProtKB">
        <authorList>
            <consortium name="WormBaseParasite"/>
        </authorList>
    </citation>
    <scope>IDENTIFICATION</scope>
</reference>